<dbReference type="Pfam" id="PF01850">
    <property type="entry name" value="PIN"/>
    <property type="match status" value="1"/>
</dbReference>
<feature type="domain" description="PIN" evidence="2">
    <location>
        <begin position="17"/>
        <end position="131"/>
    </location>
</feature>
<accession>A0ABD5RYY7</accession>
<dbReference type="AlphaFoldDB" id="A0ABD5RYY7"/>
<evidence type="ECO:0000313" key="4">
    <source>
        <dbReference type="Proteomes" id="UP001596328"/>
    </source>
</evidence>
<protein>
    <submittedName>
        <fullName evidence="3">Type II toxin-antitoxin system VapC family toxin</fullName>
    </submittedName>
</protein>
<dbReference type="CDD" id="cd09873">
    <property type="entry name" value="PIN_Pae0151-like"/>
    <property type="match status" value="1"/>
</dbReference>
<dbReference type="InterPro" id="IPR044153">
    <property type="entry name" value="PIN_Pae0151-like"/>
</dbReference>
<dbReference type="InterPro" id="IPR029060">
    <property type="entry name" value="PIN-like_dom_sf"/>
</dbReference>
<sequence>MSDDADGSTAARGVDRYVFDASALVYLLRRGRIDAAFDGITTELAFYEGTNVFWKLTAARQEYTREEGAEFVRDLNSLRHEMDVRPLDEQSGVETYELAWDTGASGYDGAYLTLAASEDLPLVTLDDGLVRNAPDHVATVPPDGLSDVEPSG</sequence>
<dbReference type="PANTHER" id="PTHR35901:SF1">
    <property type="entry name" value="EXONUCLEASE VAPC9"/>
    <property type="match status" value="1"/>
</dbReference>
<dbReference type="PANTHER" id="PTHR35901">
    <property type="entry name" value="RIBONUCLEASE VAPC3"/>
    <property type="match status" value="1"/>
</dbReference>
<dbReference type="Gene3D" id="3.40.50.1010">
    <property type="entry name" value="5'-nuclease"/>
    <property type="match status" value="1"/>
</dbReference>
<keyword evidence="4" id="KW-1185">Reference proteome</keyword>
<dbReference type="SUPFAM" id="SSF88723">
    <property type="entry name" value="PIN domain-like"/>
    <property type="match status" value="1"/>
</dbReference>
<dbReference type="Proteomes" id="UP001596328">
    <property type="component" value="Unassembled WGS sequence"/>
</dbReference>
<evidence type="ECO:0000256" key="1">
    <source>
        <dbReference type="ARBA" id="ARBA00022842"/>
    </source>
</evidence>
<dbReference type="EMBL" id="JBHSWU010000241">
    <property type="protein sequence ID" value="MFC6724659.1"/>
    <property type="molecule type" value="Genomic_DNA"/>
</dbReference>
<gene>
    <name evidence="3" type="ORF">ACFQE1_09770</name>
</gene>
<comment type="caution">
    <text evidence="3">The sequence shown here is derived from an EMBL/GenBank/DDBJ whole genome shotgun (WGS) entry which is preliminary data.</text>
</comment>
<keyword evidence="1" id="KW-0460">Magnesium</keyword>
<reference evidence="3 4" key="1">
    <citation type="journal article" date="2019" name="Int. J. Syst. Evol. Microbiol.">
        <title>The Global Catalogue of Microorganisms (GCM) 10K type strain sequencing project: providing services to taxonomists for standard genome sequencing and annotation.</title>
        <authorList>
            <consortium name="The Broad Institute Genomics Platform"/>
            <consortium name="The Broad Institute Genome Sequencing Center for Infectious Disease"/>
            <person name="Wu L."/>
            <person name="Ma J."/>
        </authorList>
    </citation>
    <scope>NUCLEOTIDE SEQUENCE [LARGE SCALE GENOMIC DNA]</scope>
    <source>
        <strain evidence="3 4">NBRC 111368</strain>
    </source>
</reference>
<name>A0ABD5RYY7_9EURY</name>
<evidence type="ECO:0000259" key="2">
    <source>
        <dbReference type="Pfam" id="PF01850"/>
    </source>
</evidence>
<dbReference type="InterPro" id="IPR051619">
    <property type="entry name" value="TypeII_TA_RNase_PINc/VapC"/>
</dbReference>
<proteinExistence type="predicted"/>
<organism evidence="3 4">
    <name type="scientific">Halobium palmae</name>
    <dbReference type="NCBI Taxonomy" id="1776492"/>
    <lineage>
        <taxon>Archaea</taxon>
        <taxon>Methanobacteriati</taxon>
        <taxon>Methanobacteriota</taxon>
        <taxon>Stenosarchaea group</taxon>
        <taxon>Halobacteria</taxon>
        <taxon>Halobacteriales</taxon>
        <taxon>Haloferacaceae</taxon>
        <taxon>Halobium</taxon>
    </lineage>
</organism>
<evidence type="ECO:0000313" key="3">
    <source>
        <dbReference type="EMBL" id="MFC6724659.1"/>
    </source>
</evidence>
<dbReference type="InterPro" id="IPR002716">
    <property type="entry name" value="PIN_dom"/>
</dbReference>